<dbReference type="SUPFAM" id="SSF55120">
    <property type="entry name" value="Pseudouridine synthase"/>
    <property type="match status" value="1"/>
</dbReference>
<evidence type="ECO:0000313" key="4">
    <source>
        <dbReference type="EMBL" id="PHJ22248.1"/>
    </source>
</evidence>
<name>A0A2C6L2I6_9APIC</name>
<dbReference type="Proteomes" id="UP000221165">
    <property type="component" value="Unassembled WGS sequence"/>
</dbReference>
<evidence type="ECO:0000256" key="2">
    <source>
        <dbReference type="SAM" id="MobiDB-lite"/>
    </source>
</evidence>
<dbReference type="InterPro" id="IPR006145">
    <property type="entry name" value="PsdUridine_synth_RsuA/RluA"/>
</dbReference>
<evidence type="ECO:0000313" key="5">
    <source>
        <dbReference type="Proteomes" id="UP000221165"/>
    </source>
</evidence>
<dbReference type="Gene3D" id="3.30.2350.10">
    <property type="entry name" value="Pseudouridine synthase"/>
    <property type="match status" value="1"/>
</dbReference>
<dbReference type="CDD" id="cd02869">
    <property type="entry name" value="PseudoU_synth_RluA_like"/>
    <property type="match status" value="1"/>
</dbReference>
<dbReference type="OrthoDB" id="428658at2759"/>
<keyword evidence="5" id="KW-1185">Reference proteome</keyword>
<dbReference type="PANTHER" id="PTHR21600">
    <property type="entry name" value="MITOCHONDRIAL RNA PSEUDOURIDINE SYNTHASE"/>
    <property type="match status" value="1"/>
</dbReference>
<feature type="compositionally biased region" description="Basic and acidic residues" evidence="2">
    <location>
        <begin position="273"/>
        <end position="292"/>
    </location>
</feature>
<dbReference type="GeneID" id="94427308"/>
<feature type="compositionally biased region" description="Basic and acidic residues" evidence="2">
    <location>
        <begin position="208"/>
        <end position="239"/>
    </location>
</feature>
<proteinExistence type="inferred from homology"/>
<feature type="domain" description="Pseudouridine synthase RsuA/RluA-like" evidence="3">
    <location>
        <begin position="1"/>
        <end position="158"/>
    </location>
</feature>
<organism evidence="4 5">
    <name type="scientific">Cystoisospora suis</name>
    <dbReference type="NCBI Taxonomy" id="483139"/>
    <lineage>
        <taxon>Eukaryota</taxon>
        <taxon>Sar</taxon>
        <taxon>Alveolata</taxon>
        <taxon>Apicomplexa</taxon>
        <taxon>Conoidasida</taxon>
        <taxon>Coccidia</taxon>
        <taxon>Eucoccidiorida</taxon>
        <taxon>Eimeriorina</taxon>
        <taxon>Sarcocystidae</taxon>
        <taxon>Cystoisospora</taxon>
    </lineage>
</organism>
<dbReference type="InterPro" id="IPR050188">
    <property type="entry name" value="RluA_PseudoU_synthase"/>
</dbReference>
<dbReference type="GO" id="GO:0000455">
    <property type="term" value="P:enzyme-directed rRNA pseudouridine synthesis"/>
    <property type="evidence" value="ECO:0007669"/>
    <property type="project" value="TreeGrafter"/>
</dbReference>
<comment type="caution">
    <text evidence="4">The sequence shown here is derived from an EMBL/GenBank/DDBJ whole genome shotgun (WGS) entry which is preliminary data.</text>
</comment>
<protein>
    <submittedName>
        <fullName evidence="4">Rna pseudouridine synthase superfamily protein</fullName>
    </submittedName>
</protein>
<accession>A0A2C6L2I6</accession>
<dbReference type="RefSeq" id="XP_067923925.1">
    <property type="nucleotide sequence ID" value="XM_068064097.1"/>
</dbReference>
<dbReference type="GO" id="GO:0003723">
    <property type="term" value="F:RNA binding"/>
    <property type="evidence" value="ECO:0007669"/>
    <property type="project" value="InterPro"/>
</dbReference>
<dbReference type="EMBL" id="MIGC01001758">
    <property type="protein sequence ID" value="PHJ22248.1"/>
    <property type="molecule type" value="Genomic_DNA"/>
</dbReference>
<evidence type="ECO:0000256" key="1">
    <source>
        <dbReference type="ARBA" id="ARBA00010876"/>
    </source>
</evidence>
<dbReference type="PANTHER" id="PTHR21600:SF87">
    <property type="entry name" value="RNA PSEUDOURIDYLATE SYNTHASE DOMAIN-CONTAINING PROTEIN 1"/>
    <property type="match status" value="1"/>
</dbReference>
<gene>
    <name evidence="4" type="ORF">CSUI_003902</name>
</gene>
<feature type="compositionally biased region" description="Low complexity" evidence="2">
    <location>
        <begin position="194"/>
        <end position="205"/>
    </location>
</feature>
<comment type="similarity">
    <text evidence="1">Belongs to the pseudouridine synthase RluA family.</text>
</comment>
<dbReference type="VEuPathDB" id="ToxoDB:CSUI_003902"/>
<evidence type="ECO:0000259" key="3">
    <source>
        <dbReference type="Pfam" id="PF00849"/>
    </source>
</evidence>
<dbReference type="InterPro" id="IPR020103">
    <property type="entry name" value="PsdUridine_synth_cat_dom_sf"/>
</dbReference>
<sequence>MLAHNKETAREVQDLLQAHRIYKEYAALVYGHPKWNVVEVETGIAPHPSHPFKMIATDRKGFPLSPLSLSENSSLFFNPSSHCVAHGGESSAGVEKQKKKVEIKMREEYKGAKKAVSRLQVLMRGYFNLRGPLHGEPATLLKLSPITGRRHQLRVHCHYVGHSIVGDSTYGGPHDSFPFRMFLHASTLYFPSVSSSLKSSSSRNSLDLGEKERGKREGEAHKKSVEDAKEETHVKSCEGGELENRRKKFSLRTGGSCTSSCLLKEREVLGPLKAEKIEEDKQNPPSLGEDKQKKKKKRHLQNVSYLSEVPQKVTAPHDFALFLDPELNPPSLSPS</sequence>
<feature type="region of interest" description="Disordered" evidence="2">
    <location>
        <begin position="194"/>
        <end position="239"/>
    </location>
</feature>
<dbReference type="AlphaFoldDB" id="A0A2C6L2I6"/>
<dbReference type="Pfam" id="PF00849">
    <property type="entry name" value="PseudoU_synth_2"/>
    <property type="match status" value="1"/>
</dbReference>
<reference evidence="4 5" key="1">
    <citation type="journal article" date="2017" name="Int. J. Parasitol.">
        <title>The genome of the protozoan parasite Cystoisospora suis and a reverse vaccinology approach to identify vaccine candidates.</title>
        <authorList>
            <person name="Palmieri N."/>
            <person name="Shrestha A."/>
            <person name="Ruttkowski B."/>
            <person name="Beck T."/>
            <person name="Vogl C."/>
            <person name="Tomley F."/>
            <person name="Blake D.P."/>
            <person name="Joachim A."/>
        </authorList>
    </citation>
    <scope>NUCLEOTIDE SEQUENCE [LARGE SCALE GENOMIC DNA]</scope>
    <source>
        <strain evidence="4 5">Wien I</strain>
    </source>
</reference>
<feature type="region of interest" description="Disordered" evidence="2">
    <location>
        <begin position="273"/>
        <end position="300"/>
    </location>
</feature>
<dbReference type="GO" id="GO:0009982">
    <property type="term" value="F:pseudouridine synthase activity"/>
    <property type="evidence" value="ECO:0007669"/>
    <property type="project" value="InterPro"/>
</dbReference>